<dbReference type="PANTHER" id="PTHR43537">
    <property type="entry name" value="TRANSCRIPTIONAL REGULATOR, GNTR FAMILY"/>
    <property type="match status" value="1"/>
</dbReference>
<evidence type="ECO:0000259" key="7">
    <source>
        <dbReference type="PROSITE" id="PS50949"/>
    </source>
</evidence>
<organism evidence="8 9">
    <name type="scientific">Plasticicumulans acidivorans</name>
    <dbReference type="NCBI Taxonomy" id="886464"/>
    <lineage>
        <taxon>Bacteria</taxon>
        <taxon>Pseudomonadati</taxon>
        <taxon>Pseudomonadota</taxon>
        <taxon>Gammaproteobacteria</taxon>
        <taxon>Candidatus Competibacteraceae</taxon>
        <taxon>Plasticicumulans</taxon>
    </lineage>
</organism>
<dbReference type="InterPro" id="IPR011711">
    <property type="entry name" value="GntR_C"/>
</dbReference>
<dbReference type="SMART" id="SM00345">
    <property type="entry name" value="HTH_GNTR"/>
    <property type="match status" value="1"/>
</dbReference>
<dbReference type="InterPro" id="IPR036390">
    <property type="entry name" value="WH_DNA-bd_sf"/>
</dbReference>
<evidence type="ECO:0000256" key="6">
    <source>
        <dbReference type="ARBA" id="ARBA00039592"/>
    </source>
</evidence>
<dbReference type="SUPFAM" id="SSF48008">
    <property type="entry name" value="GntR ligand-binding domain-like"/>
    <property type="match status" value="1"/>
</dbReference>
<dbReference type="RefSeq" id="WP_246004589.1">
    <property type="nucleotide sequence ID" value="NZ_QGTJ01000003.1"/>
</dbReference>
<sequence>MKPAKISDVITHQIEAMILEGGLKPGDRLPPERELSARFEVSRPSLREAIKKLEARGLVETRRGGGTYVSNLLDDSFSNPLLGLLQNHPETLYELVEMRQVLESVTARYAALRATDEDRQLLRMRYEAMLTAHHNRTDPAVGARLDTEFHIAIAEAAHNVVLLYIMRGLFNLLHSGISTSLAKLYTRAGSAESIDAQHKELFDAVMAGDGERAQTAAHAHLDFVQRTLLEIDEEEKRIERSRRRLQGLID</sequence>
<dbReference type="Gene3D" id="1.10.10.10">
    <property type="entry name" value="Winged helix-like DNA-binding domain superfamily/Winged helix DNA-binding domain"/>
    <property type="match status" value="1"/>
</dbReference>
<gene>
    <name evidence="8" type="ORF">C7443_103472</name>
</gene>
<dbReference type="PANTHER" id="PTHR43537:SF34">
    <property type="entry name" value="PYRUVATE DEHYDROGENASE COMPLEX REPRESSOR"/>
    <property type="match status" value="1"/>
</dbReference>
<dbReference type="InterPro" id="IPR008920">
    <property type="entry name" value="TF_FadR/GntR_C"/>
</dbReference>
<name>A0A317MXK0_9GAMM</name>
<dbReference type="CDD" id="cd07377">
    <property type="entry name" value="WHTH_GntR"/>
    <property type="match status" value="1"/>
</dbReference>
<dbReference type="Gene3D" id="1.20.120.530">
    <property type="entry name" value="GntR ligand-binding domain-like"/>
    <property type="match status" value="1"/>
</dbReference>
<evidence type="ECO:0000256" key="4">
    <source>
        <dbReference type="ARBA" id="ARBA00023163"/>
    </source>
</evidence>
<comment type="caution">
    <text evidence="8">The sequence shown here is derived from an EMBL/GenBank/DDBJ whole genome shotgun (WGS) entry which is preliminary data.</text>
</comment>
<keyword evidence="4" id="KW-0804">Transcription</keyword>
<dbReference type="InterPro" id="IPR000524">
    <property type="entry name" value="Tscrpt_reg_HTH_GntR"/>
</dbReference>
<evidence type="ECO:0000256" key="2">
    <source>
        <dbReference type="ARBA" id="ARBA00023015"/>
    </source>
</evidence>
<dbReference type="Proteomes" id="UP000246569">
    <property type="component" value="Unassembled WGS sequence"/>
</dbReference>
<dbReference type="EMBL" id="QGTJ01000003">
    <property type="protein sequence ID" value="PWV63541.1"/>
    <property type="molecule type" value="Genomic_DNA"/>
</dbReference>
<keyword evidence="9" id="KW-1185">Reference proteome</keyword>
<evidence type="ECO:0000256" key="1">
    <source>
        <dbReference type="ARBA" id="ARBA00022491"/>
    </source>
</evidence>
<keyword evidence="1" id="KW-0678">Repressor</keyword>
<keyword evidence="2" id="KW-0805">Transcription regulation</keyword>
<dbReference type="GO" id="GO:0003700">
    <property type="term" value="F:DNA-binding transcription factor activity"/>
    <property type="evidence" value="ECO:0007669"/>
    <property type="project" value="InterPro"/>
</dbReference>
<evidence type="ECO:0000256" key="3">
    <source>
        <dbReference type="ARBA" id="ARBA00023125"/>
    </source>
</evidence>
<dbReference type="SUPFAM" id="SSF46785">
    <property type="entry name" value="Winged helix' DNA-binding domain"/>
    <property type="match status" value="1"/>
</dbReference>
<dbReference type="Pfam" id="PF00392">
    <property type="entry name" value="GntR"/>
    <property type="match status" value="1"/>
</dbReference>
<protein>
    <recommendedName>
        <fullName evidence="6">Pyruvate dehydrogenase complex repressor</fullName>
    </recommendedName>
</protein>
<dbReference type="SMART" id="SM00895">
    <property type="entry name" value="FCD"/>
    <property type="match status" value="1"/>
</dbReference>
<dbReference type="PROSITE" id="PS50949">
    <property type="entry name" value="HTH_GNTR"/>
    <property type="match status" value="1"/>
</dbReference>
<feature type="domain" description="HTH gntR-type" evidence="7">
    <location>
        <begin position="4"/>
        <end position="72"/>
    </location>
</feature>
<dbReference type="Pfam" id="PF07729">
    <property type="entry name" value="FCD"/>
    <property type="match status" value="1"/>
</dbReference>
<reference evidence="8 9" key="1">
    <citation type="submission" date="2018-05" db="EMBL/GenBank/DDBJ databases">
        <title>Genomic Encyclopedia of Type Strains, Phase IV (KMG-IV): sequencing the most valuable type-strain genomes for metagenomic binning, comparative biology and taxonomic classification.</title>
        <authorList>
            <person name="Goeker M."/>
        </authorList>
    </citation>
    <scope>NUCLEOTIDE SEQUENCE [LARGE SCALE GENOMIC DNA]</scope>
    <source>
        <strain evidence="8 9">DSM 23606</strain>
    </source>
</reference>
<dbReference type="GO" id="GO:0003677">
    <property type="term" value="F:DNA binding"/>
    <property type="evidence" value="ECO:0007669"/>
    <property type="project" value="UniProtKB-KW"/>
</dbReference>
<comment type="function">
    <text evidence="5">Transcriptional repressor for the pyruvate dehydrogenase complex genes aceEF and lpd.</text>
</comment>
<dbReference type="PRINTS" id="PR00035">
    <property type="entry name" value="HTHGNTR"/>
</dbReference>
<evidence type="ECO:0000313" key="9">
    <source>
        <dbReference type="Proteomes" id="UP000246569"/>
    </source>
</evidence>
<keyword evidence="3" id="KW-0238">DNA-binding</keyword>
<dbReference type="AlphaFoldDB" id="A0A317MXK0"/>
<dbReference type="InterPro" id="IPR036388">
    <property type="entry name" value="WH-like_DNA-bd_sf"/>
</dbReference>
<evidence type="ECO:0000313" key="8">
    <source>
        <dbReference type="EMBL" id="PWV63541.1"/>
    </source>
</evidence>
<evidence type="ECO:0000256" key="5">
    <source>
        <dbReference type="ARBA" id="ARBA00037357"/>
    </source>
</evidence>
<accession>A0A317MXK0</accession>
<proteinExistence type="predicted"/>